<dbReference type="EMBL" id="VDFC01000013">
    <property type="protein sequence ID" value="KAA0941827.1"/>
    <property type="molecule type" value="Genomic_DNA"/>
</dbReference>
<dbReference type="RefSeq" id="WP_149509908.1">
    <property type="nucleotide sequence ID" value="NZ_VDFC01000013.1"/>
</dbReference>
<sequence length="114" mass="12276">MPETGQSWRLEFKAHPAEAHRVRQWVGSRLEHPDAPQVANELFVSVLATGTQTVEMTLSTADSRTQLTAAGSVELKIHHSHGPGFLIVSALSSQSGVTTDGKGMWALLSTKDKA</sequence>
<accession>A0A5B0BJG4</accession>
<organism evidence="1 2">
    <name type="scientific">Streptomyces apricus</name>
    <dbReference type="NCBI Taxonomy" id="1828112"/>
    <lineage>
        <taxon>Bacteria</taxon>
        <taxon>Bacillati</taxon>
        <taxon>Actinomycetota</taxon>
        <taxon>Actinomycetes</taxon>
        <taxon>Kitasatosporales</taxon>
        <taxon>Streptomycetaceae</taxon>
        <taxon>Streptomyces</taxon>
    </lineage>
</organism>
<name>A0A5B0BJG4_9ACTN</name>
<dbReference type="OrthoDB" id="4209099at2"/>
<proteinExistence type="predicted"/>
<dbReference type="Proteomes" id="UP000324965">
    <property type="component" value="Unassembled WGS sequence"/>
</dbReference>
<protein>
    <submittedName>
        <fullName evidence="1">Uncharacterized protein</fullName>
    </submittedName>
</protein>
<reference evidence="1 2" key="1">
    <citation type="submission" date="2019-05" db="EMBL/GenBank/DDBJ databases">
        <authorList>
            <person name="Hariharan J."/>
            <person name="Choudoir M.J."/>
            <person name="Diebold P."/>
            <person name="Panke-Buisse K."/>
            <person name="Buckley D.H."/>
        </authorList>
    </citation>
    <scope>NUCLEOTIDE SEQUENCE [LARGE SCALE GENOMIC DNA]</scope>
    <source>
        <strain evidence="1 2">SUN51</strain>
    </source>
</reference>
<comment type="caution">
    <text evidence="1">The sequence shown here is derived from an EMBL/GenBank/DDBJ whole genome shotgun (WGS) entry which is preliminary data.</text>
</comment>
<evidence type="ECO:0000313" key="2">
    <source>
        <dbReference type="Proteomes" id="UP000324965"/>
    </source>
</evidence>
<evidence type="ECO:0000313" key="1">
    <source>
        <dbReference type="EMBL" id="KAA0941827.1"/>
    </source>
</evidence>
<keyword evidence="2" id="KW-1185">Reference proteome</keyword>
<dbReference type="AlphaFoldDB" id="A0A5B0BJG4"/>
<gene>
    <name evidence="1" type="ORF">FGF04_04525</name>
</gene>